<gene>
    <name evidence="9" type="ORF">J3Q64DRAFT_1774801</name>
</gene>
<sequence>MPSFGSVEPPQMNNPGQPPQSFSFSLPSNQTAMNSKPSVNFSFGAPAFQTPPATNTFTPSSSTPSSSTLFSSTPTFTPPTNKPDGPPATTFNFGSSPFSATAPQQDNLASIVPQSPTLFPSQAQSTPQVTVTAVDSNAEHDNQATDQFSSNSRKRKDVNPPLQRADSKMRHGPSPLSLFSFVPAQGSTPIAPASSTPPGTTSQIGGSLFGKTLTTTPPTHTLTSTTQTQLPQTTTTTATATSAAQTHAPPTFTNTNTDTNLTTSTSTPLSNSILPTTEANKTSKLSFGSFGKNTESTPKITELPSNSLPTPQSNTPVFSFSAPKQKDTTAKNDTSADKEPKNPEEMMKNVFKPGPPSEWKVTETTKVAGLPTFGETSSGERDSLSGNTSTSAPIIRAPTTLQPNIKQREDIKRSTRFSELPPEAMEELVDLEQFISKSVHISDMLDAHILSRNNGSIEYIRQQAVELKEKTEILKSCISGKTKELDELSKDIAYQRANTNMVKLFLDNPSRPDDAFTNCAHWDYFIRLASDLQKRTREYGKTVQIIEQAINNFSENDVYMPADIKYTMERQNREFMSLAARVVDLHEETENLKSKIKTTINGDIEY</sequence>
<comment type="caution">
    <text evidence="9">The sequence shown here is derived from an EMBL/GenBank/DDBJ whole genome shotgun (WGS) entry which is preliminary data.</text>
</comment>
<name>A0ABR3ALJ7_PHYBL</name>
<keyword evidence="6" id="KW-0906">Nuclear pore complex</keyword>
<evidence type="ECO:0000313" key="9">
    <source>
        <dbReference type="EMBL" id="KAL0075551.1"/>
    </source>
</evidence>
<feature type="region of interest" description="Disordered" evidence="8">
    <location>
        <begin position="1"/>
        <end position="396"/>
    </location>
</feature>
<evidence type="ECO:0000256" key="5">
    <source>
        <dbReference type="ARBA" id="ARBA00023010"/>
    </source>
</evidence>
<feature type="compositionally biased region" description="Polar residues" evidence="8">
    <location>
        <begin position="278"/>
        <end position="318"/>
    </location>
</feature>
<feature type="compositionally biased region" description="Low complexity" evidence="8">
    <location>
        <begin position="212"/>
        <end position="277"/>
    </location>
</feature>
<keyword evidence="10" id="KW-1185">Reference proteome</keyword>
<dbReference type="InterPro" id="IPR024882">
    <property type="entry name" value="NUP58/p45/49"/>
</dbReference>
<accession>A0ABR3ALJ7</accession>
<evidence type="ECO:0000256" key="1">
    <source>
        <dbReference type="ARBA" id="ARBA00004567"/>
    </source>
</evidence>
<dbReference type="Proteomes" id="UP001448207">
    <property type="component" value="Unassembled WGS sequence"/>
</dbReference>
<feature type="compositionally biased region" description="Polar residues" evidence="8">
    <location>
        <begin position="89"/>
        <end position="135"/>
    </location>
</feature>
<feature type="compositionally biased region" description="Pro residues" evidence="8">
    <location>
        <begin position="76"/>
        <end position="86"/>
    </location>
</feature>
<feature type="compositionally biased region" description="Low complexity" evidence="8">
    <location>
        <begin position="50"/>
        <end position="75"/>
    </location>
</feature>
<keyword evidence="4" id="KW-0653">Protein transport</keyword>
<feature type="compositionally biased region" description="Low complexity" evidence="8">
    <location>
        <begin position="9"/>
        <end position="28"/>
    </location>
</feature>
<evidence type="ECO:0000256" key="4">
    <source>
        <dbReference type="ARBA" id="ARBA00022927"/>
    </source>
</evidence>
<proteinExistence type="predicted"/>
<feature type="compositionally biased region" description="Polar residues" evidence="8">
    <location>
        <begin position="29"/>
        <end position="41"/>
    </location>
</feature>
<feature type="compositionally biased region" description="Low complexity" evidence="8">
    <location>
        <begin position="186"/>
        <end position="202"/>
    </location>
</feature>
<dbReference type="PANTHER" id="PTHR13437">
    <property type="entry name" value="NUCLEOPORIN P58/P45 NUCLEOPORIN-LIKE PROTEIN 1"/>
    <property type="match status" value="1"/>
</dbReference>
<reference evidence="9 10" key="1">
    <citation type="submission" date="2024-04" db="EMBL/GenBank/DDBJ databases">
        <title>Symmetric and asymmetric DNA N6-adenine methylation regulates different biological responses in Mucorales.</title>
        <authorList>
            <consortium name="Lawrence Berkeley National Laboratory"/>
            <person name="Lax C."/>
            <person name="Mondo S.J."/>
            <person name="Osorio-Concepcion M."/>
            <person name="Muszewska A."/>
            <person name="Corrochano-Luque M."/>
            <person name="Gutierrez G."/>
            <person name="Riley R."/>
            <person name="Lipzen A."/>
            <person name="Guo J."/>
            <person name="Hundley H."/>
            <person name="Amirebrahimi M."/>
            <person name="Ng V."/>
            <person name="Lorenzo-Gutierrez D."/>
            <person name="Binder U."/>
            <person name="Yang J."/>
            <person name="Song Y."/>
            <person name="Canovas D."/>
            <person name="Navarro E."/>
            <person name="Freitag M."/>
            <person name="Gabaldon T."/>
            <person name="Grigoriev I.V."/>
            <person name="Corrochano L.M."/>
            <person name="Nicolas F.E."/>
            <person name="Garre V."/>
        </authorList>
    </citation>
    <scope>NUCLEOTIDE SEQUENCE [LARGE SCALE GENOMIC DNA]</scope>
    <source>
        <strain evidence="9 10">L51</strain>
    </source>
</reference>
<evidence type="ECO:0008006" key="11">
    <source>
        <dbReference type="Google" id="ProtNLM"/>
    </source>
</evidence>
<keyword evidence="7" id="KW-0539">Nucleus</keyword>
<organism evidence="9 10">
    <name type="scientific">Phycomyces blakesleeanus</name>
    <dbReference type="NCBI Taxonomy" id="4837"/>
    <lineage>
        <taxon>Eukaryota</taxon>
        <taxon>Fungi</taxon>
        <taxon>Fungi incertae sedis</taxon>
        <taxon>Mucoromycota</taxon>
        <taxon>Mucoromycotina</taxon>
        <taxon>Mucoromycetes</taxon>
        <taxon>Mucorales</taxon>
        <taxon>Phycomycetaceae</taxon>
        <taxon>Phycomyces</taxon>
    </lineage>
</organism>
<dbReference type="Gene3D" id="6.10.140.1350">
    <property type="match status" value="1"/>
</dbReference>
<keyword evidence="5" id="KW-0811">Translocation</keyword>
<evidence type="ECO:0000256" key="2">
    <source>
        <dbReference type="ARBA" id="ARBA00022448"/>
    </source>
</evidence>
<keyword evidence="3" id="KW-0509">mRNA transport</keyword>
<evidence type="ECO:0000256" key="7">
    <source>
        <dbReference type="ARBA" id="ARBA00023242"/>
    </source>
</evidence>
<dbReference type="EMBL" id="JBCLYO010000035">
    <property type="protein sequence ID" value="KAL0075551.1"/>
    <property type="molecule type" value="Genomic_DNA"/>
</dbReference>
<evidence type="ECO:0000256" key="8">
    <source>
        <dbReference type="SAM" id="MobiDB-lite"/>
    </source>
</evidence>
<evidence type="ECO:0000256" key="3">
    <source>
        <dbReference type="ARBA" id="ARBA00022816"/>
    </source>
</evidence>
<protein>
    <recommendedName>
        <fullName evidence="11">Nucleoporin Nup54 alpha-helical domain-containing protein</fullName>
    </recommendedName>
</protein>
<comment type="subcellular location">
    <subcellularLocation>
        <location evidence="1">Nucleus</location>
        <location evidence="1">Nuclear pore complex</location>
    </subcellularLocation>
</comment>
<evidence type="ECO:0000256" key="6">
    <source>
        <dbReference type="ARBA" id="ARBA00023132"/>
    </source>
</evidence>
<keyword evidence="2" id="KW-0813">Transport</keyword>
<dbReference type="PANTHER" id="PTHR13437:SF2">
    <property type="entry name" value="NUCLEOPORIN P58_P45"/>
    <property type="match status" value="1"/>
</dbReference>
<evidence type="ECO:0000313" key="10">
    <source>
        <dbReference type="Proteomes" id="UP001448207"/>
    </source>
</evidence>
<feature type="compositionally biased region" description="Basic and acidic residues" evidence="8">
    <location>
        <begin position="324"/>
        <end position="347"/>
    </location>
</feature>